<evidence type="ECO:0000313" key="3">
    <source>
        <dbReference type="Proteomes" id="UP000619079"/>
    </source>
</evidence>
<dbReference type="EMBL" id="JAELVR010000004">
    <property type="protein sequence ID" value="MBJ6371334.1"/>
    <property type="molecule type" value="Genomic_DNA"/>
</dbReference>
<dbReference type="AlphaFoldDB" id="A0A8J7LRW6"/>
<evidence type="ECO:0000259" key="1">
    <source>
        <dbReference type="Pfam" id="PF20056"/>
    </source>
</evidence>
<comment type="caution">
    <text evidence="2">The sequence shown here is derived from an EMBL/GenBank/DDBJ whole genome shotgun (WGS) entry which is preliminary data.</text>
</comment>
<proteinExistence type="predicted"/>
<keyword evidence="3" id="KW-1185">Reference proteome</keyword>
<evidence type="ECO:0000313" key="2">
    <source>
        <dbReference type="EMBL" id="MBJ6371334.1"/>
    </source>
</evidence>
<name>A0A8J7LRW6_9RHOB</name>
<sequence>MSVTCSEIERHFWLTRSVARVMGVCLSKAMAQGRLSPDEYCEMVTRCRSGSCRESCQLWLASRTELAEEPPEECLHRDVLKRLRQA</sequence>
<organism evidence="2 3">
    <name type="scientific">Sedimentitalea arenosa</name>
    <dbReference type="NCBI Taxonomy" id="2798803"/>
    <lineage>
        <taxon>Bacteria</taxon>
        <taxon>Pseudomonadati</taxon>
        <taxon>Pseudomonadota</taxon>
        <taxon>Alphaproteobacteria</taxon>
        <taxon>Rhodobacterales</taxon>
        <taxon>Paracoccaceae</taxon>
        <taxon>Sedimentitalea</taxon>
    </lineage>
</organism>
<gene>
    <name evidence="2" type="ORF">JF290_07320</name>
</gene>
<dbReference type="Proteomes" id="UP000619079">
    <property type="component" value="Unassembled WGS sequence"/>
</dbReference>
<protein>
    <recommendedName>
        <fullName evidence="1">DUF6455 domain-containing protein</fullName>
    </recommendedName>
</protein>
<accession>A0A8J7LRW6</accession>
<reference evidence="2" key="1">
    <citation type="submission" date="2020-12" db="EMBL/GenBank/DDBJ databases">
        <title>Sedimentitalea sp. nov., isolated from sand in Incheon.</title>
        <authorList>
            <person name="Kim W."/>
        </authorList>
    </citation>
    <scope>NUCLEOTIDE SEQUENCE</scope>
    <source>
        <strain evidence="2">CAU 1593</strain>
    </source>
</reference>
<dbReference type="Pfam" id="PF20056">
    <property type="entry name" value="DUF6455"/>
    <property type="match status" value="1"/>
</dbReference>
<dbReference type="InterPro" id="IPR045601">
    <property type="entry name" value="DUF6455"/>
</dbReference>
<feature type="domain" description="DUF6455" evidence="1">
    <location>
        <begin position="6"/>
        <end position="85"/>
    </location>
</feature>